<sequence length="372" mass="42757">MPKNTTVEIQKHIAKIGEEIGFISKLEYQFSLGRDHLYSPIYDVVWFMDLSSFVKGEIVEKYLGQGNVWNEYVRHVPVAVFEIEGSTTSSKNQVGNFANAYLSPAFFNIIVVNNAGAGTERDTYRRGVKIYRSFTTLLGNRNAIFTDYEFLKDIKVNQKSIVSPTVSKQQNMRRKGSGGETSSVELADRIIHDFRSSCFLLRQDYEPDQFYWHYSIDQARQSVMCLPELDILMHKQVIWNPITKEKRMARRAEDLYYIPKIDLVYGVMLPFAFTTFLRNLAVSMGDDAWHYPILAYMRQNTKPLEPLFFPVIGFEIETSVSKHLSGGIINLSSNTFCGVVVSPRVSSRHVKTYKELFGVRNVFHKSSEEVLE</sequence>
<organism evidence="1 2">
    <name type="scientific">Thermobacillus composti (strain DSM 18247 / JCM 13945 / KWC4)</name>
    <dbReference type="NCBI Taxonomy" id="717605"/>
    <lineage>
        <taxon>Bacteria</taxon>
        <taxon>Bacillati</taxon>
        <taxon>Bacillota</taxon>
        <taxon>Bacilli</taxon>
        <taxon>Bacillales</taxon>
        <taxon>Paenibacillaceae</taxon>
        <taxon>Thermobacillus</taxon>
    </lineage>
</organism>
<dbReference type="EMBL" id="CP003255">
    <property type="protein sequence ID" value="AGA59644.1"/>
    <property type="molecule type" value="Genomic_DNA"/>
</dbReference>
<dbReference type="AlphaFoldDB" id="L0EJ45"/>
<dbReference type="OrthoDB" id="2986498at2"/>
<evidence type="ECO:0000313" key="1">
    <source>
        <dbReference type="EMBL" id="AGA59644.1"/>
    </source>
</evidence>
<keyword evidence="2" id="KW-1185">Reference proteome</keyword>
<dbReference type="KEGG" id="tco:Theco_3619"/>
<accession>L0EJ45</accession>
<dbReference type="HOGENOM" id="CLU_851574_0_0_9"/>
<reference evidence="2" key="1">
    <citation type="submission" date="2012-01" db="EMBL/GenBank/DDBJ databases">
        <title>Complete sequence of chromosome of Thermobacillus composti KWC4.</title>
        <authorList>
            <person name="Lucas S."/>
            <person name="Han J."/>
            <person name="Lapidus A."/>
            <person name="Cheng J.-F."/>
            <person name="Goodwin L."/>
            <person name="Pitluck S."/>
            <person name="Peters L."/>
            <person name="Ovchinnikova G."/>
            <person name="Teshima H."/>
            <person name="Detter J.C."/>
            <person name="Han C."/>
            <person name="Tapia R."/>
            <person name="Land M."/>
            <person name="Hauser L."/>
            <person name="Kyrpides N."/>
            <person name="Ivanova N."/>
            <person name="Pagani I."/>
            <person name="Anderson I."/>
            <person name="Woyke T."/>
        </authorList>
    </citation>
    <scope>NUCLEOTIDE SEQUENCE [LARGE SCALE GENOMIC DNA]</scope>
    <source>
        <strain evidence="2">DSM 18247 / JCM 13945 / KWC4</strain>
    </source>
</reference>
<name>L0EJ45_THECK</name>
<protein>
    <submittedName>
        <fullName evidence="1">Uncharacterized protein</fullName>
    </submittedName>
</protein>
<proteinExistence type="predicted"/>
<evidence type="ECO:0000313" key="2">
    <source>
        <dbReference type="Proteomes" id="UP000010795"/>
    </source>
</evidence>
<dbReference type="Proteomes" id="UP000010795">
    <property type="component" value="Chromosome"/>
</dbReference>
<gene>
    <name evidence="1" type="ordered locus">Theco_3619</name>
</gene>
<dbReference type="RefSeq" id="WP_015256366.1">
    <property type="nucleotide sequence ID" value="NC_019897.1"/>
</dbReference>